<dbReference type="InterPro" id="IPR001496">
    <property type="entry name" value="SOCS_box"/>
</dbReference>
<protein>
    <submittedName>
        <fullName evidence="2">SOCS box domain-containing protein</fullName>
    </submittedName>
</protein>
<name>A0A183AZD4_9TREM</name>
<organism evidence="2">
    <name type="scientific">Echinostoma caproni</name>
    <dbReference type="NCBI Taxonomy" id="27848"/>
    <lineage>
        <taxon>Eukaryota</taxon>
        <taxon>Metazoa</taxon>
        <taxon>Spiralia</taxon>
        <taxon>Lophotrochozoa</taxon>
        <taxon>Platyhelminthes</taxon>
        <taxon>Trematoda</taxon>
        <taxon>Digenea</taxon>
        <taxon>Plagiorchiida</taxon>
        <taxon>Echinostomata</taxon>
        <taxon>Echinostomatoidea</taxon>
        <taxon>Echinostomatidae</taxon>
        <taxon>Echinostoma</taxon>
    </lineage>
</organism>
<dbReference type="WBParaSite" id="ECPE_0001235501-mRNA-1">
    <property type="protein sequence ID" value="ECPE_0001235501-mRNA-1"/>
    <property type="gene ID" value="ECPE_0001235501"/>
</dbReference>
<evidence type="ECO:0000313" key="2">
    <source>
        <dbReference type="WBParaSite" id="ECPE_0001235501-mRNA-1"/>
    </source>
</evidence>
<reference evidence="2" key="1">
    <citation type="submission" date="2016-06" db="UniProtKB">
        <authorList>
            <consortium name="WormBaseParasite"/>
        </authorList>
    </citation>
    <scope>IDENTIFICATION</scope>
</reference>
<sequence>LPWEGGHEQALECRVPFALLLELSVSLDGISEVDFWTADWPIETRRWFWPVPNQKPVSSSYHSEQCTDYPNCVDQLIAVSNNAMETTPSSDVLYRLLVSIWAFHTLTERLVDNGVPYHVSRPPTLKRICRFRIRQIVNRRFCDVPVNEAGKTDSAMDVQNYSSMVEVLPIPPELKSYLMYSDLWPTTIDIKKIFLPEAQTDETGEIAFTGEEPFGVVS</sequence>
<evidence type="ECO:0000259" key="1">
    <source>
        <dbReference type="PROSITE" id="PS50225"/>
    </source>
</evidence>
<proteinExistence type="predicted"/>
<feature type="domain" description="SOCS box" evidence="1">
    <location>
        <begin position="105"/>
        <end position="184"/>
    </location>
</feature>
<dbReference type="AlphaFoldDB" id="A0A183AZD4"/>
<dbReference type="PROSITE" id="PS50225">
    <property type="entry name" value="SOCS"/>
    <property type="match status" value="1"/>
</dbReference>
<accession>A0A183AZD4</accession>